<keyword evidence="2" id="KW-1185">Reference proteome</keyword>
<dbReference type="EMBL" id="CM043780">
    <property type="protein sequence ID" value="KAI4836252.1"/>
    <property type="molecule type" value="Genomic_DNA"/>
</dbReference>
<comment type="caution">
    <text evidence="1">The sequence shown here is derived from an EMBL/GenBank/DDBJ whole genome shotgun (WGS) entry which is preliminary data.</text>
</comment>
<evidence type="ECO:0000313" key="1">
    <source>
        <dbReference type="EMBL" id="KAI4836252.1"/>
    </source>
</evidence>
<name>A0ACB9Y493_PLABR</name>
<accession>A0ACB9Y493</accession>
<gene>
    <name evidence="1" type="ORF">MKS88_004040</name>
</gene>
<organism evidence="1 2">
    <name type="scientific">Plasmodium brasilianum</name>
    <dbReference type="NCBI Taxonomy" id="5824"/>
    <lineage>
        <taxon>Eukaryota</taxon>
        <taxon>Sar</taxon>
        <taxon>Alveolata</taxon>
        <taxon>Apicomplexa</taxon>
        <taxon>Aconoidasida</taxon>
        <taxon>Haemosporida</taxon>
        <taxon>Plasmodiidae</taxon>
        <taxon>Plasmodium</taxon>
        <taxon>Plasmodium (Plasmodium)</taxon>
    </lineage>
</organism>
<dbReference type="Proteomes" id="UP001056978">
    <property type="component" value="Chromosome 12"/>
</dbReference>
<protein>
    <submittedName>
        <fullName evidence="1">Uncharacterized protein</fullName>
    </submittedName>
</protein>
<sequence>MLINGYKDDKTIHITGKRDFKTRSLRILNMPCKIIKNIKINENYIIKDLNSNEEGEINKDDFLSVCLKEFIKEELYLKPKNSIKLAGIKAEIFLRNLKKYSGKYKKESVILGYFHKNNKKHNVEGTVSVYRENIDHIGEENFRKEINDWISE</sequence>
<reference evidence="1" key="1">
    <citation type="submission" date="2022-06" db="EMBL/GenBank/DDBJ databases">
        <title>The First Complete Genome of the Simian Malaria Parasite Plasmodium brasilianum.</title>
        <authorList>
            <person name="Bajic M."/>
            <person name="Ravishankar S."/>
        </authorList>
    </citation>
    <scope>NUCLEOTIDE SEQUENCE</scope>
    <source>
        <strain evidence="1">Bolivian I</strain>
    </source>
</reference>
<proteinExistence type="predicted"/>
<evidence type="ECO:0000313" key="2">
    <source>
        <dbReference type="Proteomes" id="UP001056978"/>
    </source>
</evidence>